<evidence type="ECO:0000256" key="8">
    <source>
        <dbReference type="ARBA" id="ARBA00022803"/>
    </source>
</evidence>
<dbReference type="EMBL" id="NXLQ01000018">
    <property type="protein sequence ID" value="RDU64626.1"/>
    <property type="molecule type" value="Genomic_DNA"/>
</dbReference>
<keyword evidence="7 11" id="KW-0378">Hydrolase</keyword>
<evidence type="ECO:0000256" key="7">
    <source>
        <dbReference type="ARBA" id="ARBA00022801"/>
    </source>
</evidence>
<keyword evidence="9" id="KW-1015">Disulfide bond</keyword>
<evidence type="ECO:0000256" key="1">
    <source>
        <dbReference type="ARBA" id="ARBA00001526"/>
    </source>
</evidence>
<comment type="subcellular location">
    <subcellularLocation>
        <location evidence="2 11">Secreted</location>
    </subcellularLocation>
</comment>
<protein>
    <recommendedName>
        <fullName evidence="4 11">Beta-lactamase</fullName>
        <ecNumber evidence="4 11">3.5.2.6</ecNumber>
    </recommendedName>
</protein>
<dbReference type="Pfam" id="PF13181">
    <property type="entry name" value="TPR_8"/>
    <property type="match status" value="1"/>
</dbReference>
<gene>
    <name evidence="12" type="ORF">CQA53_07685</name>
</gene>
<dbReference type="InterPro" id="IPR006597">
    <property type="entry name" value="Sel1-like"/>
</dbReference>
<evidence type="ECO:0000313" key="13">
    <source>
        <dbReference type="Proteomes" id="UP000256379"/>
    </source>
</evidence>
<evidence type="ECO:0000256" key="11">
    <source>
        <dbReference type="RuleBase" id="RU366075"/>
    </source>
</evidence>
<dbReference type="InterPro" id="IPR040239">
    <property type="entry name" value="HcpB-like"/>
</dbReference>
<comment type="caution">
    <text evidence="12">The sequence shown here is derived from an EMBL/GenBank/DDBJ whole genome shotgun (WGS) entry which is preliminary data.</text>
</comment>
<accession>A0A3D8II92</accession>
<proteinExistence type="inferred from homology"/>
<keyword evidence="11" id="KW-0732">Signal</keyword>
<keyword evidence="13" id="KW-1185">Reference proteome</keyword>
<reference evidence="12 13" key="1">
    <citation type="submission" date="2018-04" db="EMBL/GenBank/DDBJ databases">
        <title>Novel Campyloabacter and Helicobacter Species and Strains.</title>
        <authorList>
            <person name="Mannion A.J."/>
            <person name="Shen Z."/>
            <person name="Fox J.G."/>
        </authorList>
    </citation>
    <scope>NUCLEOTIDE SEQUENCE [LARGE SCALE GENOMIC DNA]</scope>
    <source>
        <strain evidence="12 13">MIT 17-337</strain>
    </source>
</reference>
<keyword evidence="10" id="KW-0046">Antibiotic resistance</keyword>
<evidence type="ECO:0000256" key="2">
    <source>
        <dbReference type="ARBA" id="ARBA00004613"/>
    </source>
</evidence>
<dbReference type="GO" id="GO:0008800">
    <property type="term" value="F:beta-lactamase activity"/>
    <property type="evidence" value="ECO:0007669"/>
    <property type="project" value="UniProtKB-UniRule"/>
</dbReference>
<name>A0A3D8II92_9HELI</name>
<evidence type="ECO:0000256" key="6">
    <source>
        <dbReference type="ARBA" id="ARBA00022737"/>
    </source>
</evidence>
<dbReference type="SUPFAM" id="SSF81901">
    <property type="entry name" value="HCP-like"/>
    <property type="match status" value="1"/>
</dbReference>
<dbReference type="InterPro" id="IPR011990">
    <property type="entry name" value="TPR-like_helical_dom_sf"/>
</dbReference>
<sequence length="232" mass="26595">MNYKSFFLLLLCFLQQAFAVVATDSIRIIDTRSLNNDSWDIHLQQCFNQNVQSCEILIKDGLKSSNECHIKKECVVIGEIYWNANQFKNALQYFERACNAKNMQGCYFVGLDYEKQGNIIKAKDYFQMTCDKKNMQGCFKLGNFYEEGIGLRQDYKQASILYKKACKNKHAQSCCSLGNLYQEGNALVHDLSLAKEFYGKACDLGLQKGCDEYKKLNQAGIPSLYVNKNVFD</sequence>
<dbReference type="Pfam" id="PF08238">
    <property type="entry name" value="Sel1"/>
    <property type="match status" value="3"/>
</dbReference>
<dbReference type="GO" id="GO:0005576">
    <property type="term" value="C:extracellular region"/>
    <property type="evidence" value="ECO:0007669"/>
    <property type="project" value="UniProtKB-SubCell"/>
</dbReference>
<feature type="chain" id="PRO_5023978062" description="Beta-lactamase" evidence="11">
    <location>
        <begin position="20"/>
        <end position="232"/>
    </location>
</feature>
<keyword evidence="5 11" id="KW-0964">Secreted</keyword>
<feature type="signal peptide" evidence="11">
    <location>
        <begin position="1"/>
        <end position="19"/>
    </location>
</feature>
<dbReference type="AlphaFoldDB" id="A0A3D8II92"/>
<evidence type="ECO:0000256" key="4">
    <source>
        <dbReference type="ARBA" id="ARBA00012865"/>
    </source>
</evidence>
<evidence type="ECO:0000256" key="9">
    <source>
        <dbReference type="ARBA" id="ARBA00023157"/>
    </source>
</evidence>
<dbReference type="GO" id="GO:0046677">
    <property type="term" value="P:response to antibiotic"/>
    <property type="evidence" value="ECO:0007669"/>
    <property type="project" value="UniProtKB-KW"/>
</dbReference>
<comment type="similarity">
    <text evidence="3 11">Belongs to the hcp beta-lactamase family.</text>
</comment>
<evidence type="ECO:0000256" key="5">
    <source>
        <dbReference type="ARBA" id="ARBA00022525"/>
    </source>
</evidence>
<dbReference type="EC" id="3.5.2.6" evidence="4 11"/>
<keyword evidence="8" id="KW-0802">TPR repeat</keyword>
<dbReference type="Proteomes" id="UP000256379">
    <property type="component" value="Unassembled WGS sequence"/>
</dbReference>
<dbReference type="PANTHER" id="PTHR13891">
    <property type="entry name" value="CYTOCHROME C OXIDASE ASSEMBLY FACTOR 7"/>
    <property type="match status" value="1"/>
</dbReference>
<evidence type="ECO:0000256" key="10">
    <source>
        <dbReference type="ARBA" id="ARBA00023251"/>
    </source>
</evidence>
<organism evidence="12 13">
    <name type="scientific">Helicobacter didelphidarum</name>
    <dbReference type="NCBI Taxonomy" id="2040648"/>
    <lineage>
        <taxon>Bacteria</taxon>
        <taxon>Pseudomonadati</taxon>
        <taxon>Campylobacterota</taxon>
        <taxon>Epsilonproteobacteria</taxon>
        <taxon>Campylobacterales</taxon>
        <taxon>Helicobacteraceae</taxon>
        <taxon>Helicobacter</taxon>
    </lineage>
</organism>
<dbReference type="OrthoDB" id="5329840at2"/>
<dbReference type="SMART" id="SM00671">
    <property type="entry name" value="SEL1"/>
    <property type="match status" value="4"/>
</dbReference>
<dbReference type="RefSeq" id="WP_115543424.1">
    <property type="nucleotide sequence ID" value="NZ_NXLQ01000018.1"/>
</dbReference>
<evidence type="ECO:0000256" key="3">
    <source>
        <dbReference type="ARBA" id="ARBA00008486"/>
    </source>
</evidence>
<dbReference type="Gene3D" id="1.25.40.10">
    <property type="entry name" value="Tetratricopeptide repeat domain"/>
    <property type="match status" value="1"/>
</dbReference>
<keyword evidence="6" id="KW-0677">Repeat</keyword>
<comment type="function">
    <text evidence="11">Hydrolyzes 6-aminopenicillinic acid and 7-aminocephalosporanic acid (ACA) derivatives.</text>
</comment>
<dbReference type="PANTHER" id="PTHR13891:SF1">
    <property type="entry name" value="CYTOCHROME C OXIDASE ASSEMBLY FACTOR 7"/>
    <property type="match status" value="1"/>
</dbReference>
<dbReference type="InterPro" id="IPR019734">
    <property type="entry name" value="TPR_rpt"/>
</dbReference>
<comment type="catalytic activity">
    <reaction evidence="1 11">
        <text>a beta-lactam + H2O = a substituted beta-amino acid</text>
        <dbReference type="Rhea" id="RHEA:20401"/>
        <dbReference type="ChEBI" id="CHEBI:15377"/>
        <dbReference type="ChEBI" id="CHEBI:35627"/>
        <dbReference type="ChEBI" id="CHEBI:140347"/>
        <dbReference type="EC" id="3.5.2.6"/>
    </reaction>
</comment>
<evidence type="ECO:0000313" key="12">
    <source>
        <dbReference type="EMBL" id="RDU64626.1"/>
    </source>
</evidence>